<dbReference type="Proteomes" id="UP000694892">
    <property type="component" value="Chromosome 1S"/>
</dbReference>
<accession>A0A974DV30</accession>
<protein>
    <recommendedName>
        <fullName evidence="1">SCAN box domain-containing protein</fullName>
    </recommendedName>
</protein>
<sequence length="244" mass="27805">LEREPFVEEDVDPTQDQMEIAPMADSCPRHANSGFVTAEDCRLRIARSIMGPNASRAELLDCYLKLSQADDRQIRGSNTRNSIVTVPAPLRATADFFPKMPETSDDIITFVESFERVCVVNGVSRSDWESYLAGRLTGKALEAYSEVPIEDLRDYDRIKDSLLRRYAVNPETYRVNFRCIHRKPEETIAGLYHRLRNQAARWMEGCGARTFEACFDLVVLEQLLQRCHPEARDFVLDQKAPTAA</sequence>
<dbReference type="PANTHER" id="PTHR46888">
    <property type="entry name" value="ZINC KNUCKLE DOMAINCONTAINING PROTEIN-RELATED"/>
    <property type="match status" value="1"/>
</dbReference>
<evidence type="ECO:0000259" key="1">
    <source>
        <dbReference type="Pfam" id="PF02023"/>
    </source>
</evidence>
<dbReference type="SUPFAM" id="SSF47353">
    <property type="entry name" value="Retrovirus capsid dimerization domain-like"/>
    <property type="match status" value="1"/>
</dbReference>
<evidence type="ECO:0000313" key="2">
    <source>
        <dbReference type="EMBL" id="OCT97377.1"/>
    </source>
</evidence>
<dbReference type="EMBL" id="CM004467">
    <property type="protein sequence ID" value="OCT97377.1"/>
    <property type="molecule type" value="Genomic_DNA"/>
</dbReference>
<dbReference type="OMA" id="CPRHANS"/>
<gene>
    <name evidence="2" type="ORF">XELAEV_18009598mg</name>
</gene>
<proteinExistence type="predicted"/>
<evidence type="ECO:0000313" key="3">
    <source>
        <dbReference type="Proteomes" id="UP000694892"/>
    </source>
</evidence>
<organism evidence="2 3">
    <name type="scientific">Xenopus laevis</name>
    <name type="common">African clawed frog</name>
    <dbReference type="NCBI Taxonomy" id="8355"/>
    <lineage>
        <taxon>Eukaryota</taxon>
        <taxon>Metazoa</taxon>
        <taxon>Chordata</taxon>
        <taxon>Craniata</taxon>
        <taxon>Vertebrata</taxon>
        <taxon>Euteleostomi</taxon>
        <taxon>Amphibia</taxon>
        <taxon>Batrachia</taxon>
        <taxon>Anura</taxon>
        <taxon>Pipoidea</taxon>
        <taxon>Pipidae</taxon>
        <taxon>Xenopodinae</taxon>
        <taxon>Xenopus</taxon>
        <taxon>Xenopus</taxon>
    </lineage>
</organism>
<dbReference type="Pfam" id="PF02023">
    <property type="entry name" value="SCAN"/>
    <property type="match status" value="1"/>
</dbReference>
<dbReference type="InterPro" id="IPR003309">
    <property type="entry name" value="SCAN_dom"/>
</dbReference>
<feature type="domain" description="SCAN box" evidence="1">
    <location>
        <begin position="170"/>
        <end position="240"/>
    </location>
</feature>
<dbReference type="InterPro" id="IPR038269">
    <property type="entry name" value="SCAN_sf"/>
</dbReference>
<feature type="non-terminal residue" evidence="2">
    <location>
        <position position="1"/>
    </location>
</feature>
<dbReference type="PANTHER" id="PTHR46888:SF11">
    <property type="entry name" value="SCAN BOX DOMAIN-CONTAINING PROTEIN"/>
    <property type="match status" value="1"/>
</dbReference>
<dbReference type="Gene3D" id="1.10.4020.10">
    <property type="entry name" value="DNA breaking-rejoining enzymes"/>
    <property type="match status" value="1"/>
</dbReference>
<dbReference type="AlphaFoldDB" id="A0A974DV30"/>
<name>A0A974DV30_XENLA</name>
<reference evidence="3" key="1">
    <citation type="journal article" date="2016" name="Nature">
        <title>Genome evolution in the allotetraploid frog Xenopus laevis.</title>
        <authorList>
            <person name="Session A.M."/>
            <person name="Uno Y."/>
            <person name="Kwon T."/>
            <person name="Chapman J.A."/>
            <person name="Toyoda A."/>
            <person name="Takahashi S."/>
            <person name="Fukui A."/>
            <person name="Hikosaka A."/>
            <person name="Suzuki A."/>
            <person name="Kondo M."/>
            <person name="van Heeringen S.J."/>
            <person name="Quigley I."/>
            <person name="Heinz S."/>
            <person name="Ogino H."/>
            <person name="Ochi H."/>
            <person name="Hellsten U."/>
            <person name="Lyons J.B."/>
            <person name="Simakov O."/>
            <person name="Putnam N."/>
            <person name="Stites J."/>
            <person name="Kuroki Y."/>
            <person name="Tanaka T."/>
            <person name="Michiue T."/>
            <person name="Watanabe M."/>
            <person name="Bogdanovic O."/>
            <person name="Lister R."/>
            <person name="Georgiou G."/>
            <person name="Paranjpe S.S."/>
            <person name="van Kruijsbergen I."/>
            <person name="Shu S."/>
            <person name="Carlson J."/>
            <person name="Kinoshita T."/>
            <person name="Ohta Y."/>
            <person name="Mawaribuchi S."/>
            <person name="Jenkins J."/>
            <person name="Grimwood J."/>
            <person name="Schmutz J."/>
            <person name="Mitros T."/>
            <person name="Mozaffari S.V."/>
            <person name="Suzuki Y."/>
            <person name="Haramoto Y."/>
            <person name="Yamamoto T.S."/>
            <person name="Takagi C."/>
            <person name="Heald R."/>
            <person name="Miller K."/>
            <person name="Haudenschild C."/>
            <person name="Kitzman J."/>
            <person name="Nakayama T."/>
            <person name="Izutsu Y."/>
            <person name="Robert J."/>
            <person name="Fortriede J."/>
            <person name="Burns K."/>
            <person name="Lotay V."/>
            <person name="Karimi K."/>
            <person name="Yasuoka Y."/>
            <person name="Dichmann D.S."/>
            <person name="Flajnik M.F."/>
            <person name="Houston D.W."/>
            <person name="Shendure J."/>
            <person name="DuPasquier L."/>
            <person name="Vize P.D."/>
            <person name="Zorn A.M."/>
            <person name="Ito M."/>
            <person name="Marcotte E.M."/>
            <person name="Wallingford J.B."/>
            <person name="Ito Y."/>
            <person name="Asashima M."/>
            <person name="Ueno N."/>
            <person name="Matsuda Y."/>
            <person name="Veenstra G.J."/>
            <person name="Fujiyama A."/>
            <person name="Harland R.M."/>
            <person name="Taira M."/>
            <person name="Rokhsar D.S."/>
        </authorList>
    </citation>
    <scope>NUCLEOTIDE SEQUENCE [LARGE SCALE GENOMIC DNA]</scope>
    <source>
        <strain evidence="3">J</strain>
    </source>
</reference>